<dbReference type="SUPFAM" id="SSF56645">
    <property type="entry name" value="Acyl-CoA dehydrogenase NM domain-like"/>
    <property type="match status" value="1"/>
</dbReference>
<dbReference type="Gene3D" id="1.10.540.10">
    <property type="entry name" value="Acyl-CoA dehydrogenase/oxidase, N-terminal domain"/>
    <property type="match status" value="1"/>
</dbReference>
<feature type="domain" description="Acyl-CoA dehydrogenase/oxidase C-terminal" evidence="5">
    <location>
        <begin position="283"/>
        <end position="373"/>
    </location>
</feature>
<name>A0A5A5TA46_9CHLR</name>
<evidence type="ECO:0000256" key="3">
    <source>
        <dbReference type="ARBA" id="ARBA00022630"/>
    </source>
</evidence>
<reference evidence="7 8" key="1">
    <citation type="submission" date="2019-01" db="EMBL/GenBank/DDBJ databases">
        <title>Draft genome sequence of Dictyobacter sp. Uno17.</title>
        <authorList>
            <person name="Wang C.M."/>
            <person name="Zheng Y."/>
            <person name="Sakai Y."/>
            <person name="Abe K."/>
            <person name="Yokota A."/>
            <person name="Yabe S."/>
        </authorList>
    </citation>
    <scope>NUCLEOTIDE SEQUENCE [LARGE SCALE GENOMIC DNA]</scope>
    <source>
        <strain evidence="7 8">Uno17</strain>
    </source>
</reference>
<dbReference type="EMBL" id="BIXY01000017">
    <property type="protein sequence ID" value="GCF08026.1"/>
    <property type="molecule type" value="Genomic_DNA"/>
</dbReference>
<proteinExistence type="inferred from homology"/>
<keyword evidence="8" id="KW-1185">Reference proteome</keyword>
<dbReference type="Proteomes" id="UP000322530">
    <property type="component" value="Unassembled WGS sequence"/>
</dbReference>
<sequence length="398" mass="43874">MKILDYKSDSEILFSDLLEKVRRIGVDVLRPAANSVDREARFPQEGIDALRKEGLLSAYVPQTYGGMGLSIVELSAIAHVLGQYCANTAMIWVMHQIQVACIVHHGQSSSFFQNYLRQLVEQQSLLASITSEVGVGGDVRTSIAAVEKTDSGYTLEKRSTTLSYGEYADGFLATARRSPEAASGDQVLVLLERADTTLTLTGSWNPLGMRGTCSPAMNVSSTFNEEHIFSTSYSELSTQTMVPFSHLLWSSCWFGIATDALARARKFLQTKARQLRASSIPGDTHLVEASSQLQLMRANLHETLYEYAQMLDTMETLDDAVSDLGFTIKLNNVKVLSSQLVVQIVQQALMICGMAGYSEDSPFSVARHLRDAYSAGLMISNDRLNITNASLHLVYKER</sequence>
<dbReference type="InterPro" id="IPR037069">
    <property type="entry name" value="AcylCoA_DH/ox_N_sf"/>
</dbReference>
<dbReference type="InterPro" id="IPR009075">
    <property type="entry name" value="AcylCo_DH/oxidase_C"/>
</dbReference>
<evidence type="ECO:0000259" key="6">
    <source>
        <dbReference type="Pfam" id="PF02771"/>
    </source>
</evidence>
<accession>A0A5A5TA46</accession>
<dbReference type="Gene3D" id="1.20.140.10">
    <property type="entry name" value="Butyryl-CoA Dehydrogenase, subunit A, domain 3"/>
    <property type="match status" value="1"/>
</dbReference>
<dbReference type="GO" id="GO:0003995">
    <property type="term" value="F:acyl-CoA dehydrogenase activity"/>
    <property type="evidence" value="ECO:0007669"/>
    <property type="project" value="TreeGrafter"/>
</dbReference>
<dbReference type="Gene3D" id="2.40.110.10">
    <property type="entry name" value="Butyryl-CoA Dehydrogenase, subunit A, domain 2"/>
    <property type="match status" value="1"/>
</dbReference>
<evidence type="ECO:0000256" key="1">
    <source>
        <dbReference type="ARBA" id="ARBA00001974"/>
    </source>
</evidence>
<comment type="similarity">
    <text evidence="2">Belongs to the acyl-CoA dehydrogenase family.</text>
</comment>
<organism evidence="7 8">
    <name type="scientific">Dictyobacter arantiisoli</name>
    <dbReference type="NCBI Taxonomy" id="2014874"/>
    <lineage>
        <taxon>Bacteria</taxon>
        <taxon>Bacillati</taxon>
        <taxon>Chloroflexota</taxon>
        <taxon>Ktedonobacteria</taxon>
        <taxon>Ktedonobacterales</taxon>
        <taxon>Dictyobacteraceae</taxon>
        <taxon>Dictyobacter</taxon>
    </lineage>
</organism>
<dbReference type="InterPro" id="IPR009100">
    <property type="entry name" value="AcylCoA_DH/oxidase_NM_dom_sf"/>
</dbReference>
<dbReference type="PANTHER" id="PTHR43884:SF12">
    <property type="entry name" value="ISOVALERYL-COA DEHYDROGENASE, MITOCHONDRIAL-RELATED"/>
    <property type="match status" value="1"/>
</dbReference>
<dbReference type="Pfam" id="PF00441">
    <property type="entry name" value="Acyl-CoA_dh_1"/>
    <property type="match status" value="1"/>
</dbReference>
<gene>
    <name evidence="7" type="primary">acd</name>
    <name evidence="7" type="ORF">KDI_15900</name>
</gene>
<feature type="domain" description="Acyl-CoA dehydrogenase/oxidase N-terminal" evidence="6">
    <location>
        <begin position="17"/>
        <end position="119"/>
    </location>
</feature>
<dbReference type="GO" id="GO:0050660">
    <property type="term" value="F:flavin adenine dinucleotide binding"/>
    <property type="evidence" value="ECO:0007669"/>
    <property type="project" value="InterPro"/>
</dbReference>
<evidence type="ECO:0000313" key="7">
    <source>
        <dbReference type="EMBL" id="GCF08026.1"/>
    </source>
</evidence>
<evidence type="ECO:0000259" key="5">
    <source>
        <dbReference type="Pfam" id="PF00441"/>
    </source>
</evidence>
<dbReference type="RefSeq" id="WP_172631952.1">
    <property type="nucleotide sequence ID" value="NZ_BIXY01000017.1"/>
</dbReference>
<comment type="caution">
    <text evidence="7">The sequence shown here is derived from an EMBL/GenBank/DDBJ whole genome shotgun (WGS) entry which is preliminary data.</text>
</comment>
<dbReference type="PIRSF" id="PIRSF016578">
    <property type="entry name" value="HsaA"/>
    <property type="match status" value="1"/>
</dbReference>
<dbReference type="InterPro" id="IPR036250">
    <property type="entry name" value="AcylCo_DH-like_C"/>
</dbReference>
<dbReference type="PANTHER" id="PTHR43884">
    <property type="entry name" value="ACYL-COA DEHYDROGENASE"/>
    <property type="match status" value="1"/>
</dbReference>
<dbReference type="SUPFAM" id="SSF47203">
    <property type="entry name" value="Acyl-CoA dehydrogenase C-terminal domain-like"/>
    <property type="match status" value="1"/>
</dbReference>
<comment type="cofactor">
    <cofactor evidence="1">
        <name>FAD</name>
        <dbReference type="ChEBI" id="CHEBI:57692"/>
    </cofactor>
</comment>
<keyword evidence="4" id="KW-0274">FAD</keyword>
<dbReference type="Pfam" id="PF02771">
    <property type="entry name" value="Acyl-CoA_dh_N"/>
    <property type="match status" value="1"/>
</dbReference>
<dbReference type="InterPro" id="IPR046373">
    <property type="entry name" value="Acyl-CoA_Oxase/DH_mid-dom_sf"/>
</dbReference>
<evidence type="ECO:0000256" key="4">
    <source>
        <dbReference type="ARBA" id="ARBA00022827"/>
    </source>
</evidence>
<keyword evidence="3" id="KW-0285">Flavoprotein</keyword>
<dbReference type="AlphaFoldDB" id="A0A5A5TA46"/>
<protein>
    <submittedName>
        <fullName evidence="7">Acyl-CoA dehydrogenase</fullName>
    </submittedName>
</protein>
<evidence type="ECO:0000256" key="2">
    <source>
        <dbReference type="ARBA" id="ARBA00009347"/>
    </source>
</evidence>
<evidence type="ECO:0000313" key="8">
    <source>
        <dbReference type="Proteomes" id="UP000322530"/>
    </source>
</evidence>
<dbReference type="InterPro" id="IPR013786">
    <property type="entry name" value="AcylCoA_DH/ox_N"/>
</dbReference>